<evidence type="ECO:0000259" key="2">
    <source>
        <dbReference type="PROSITE" id="PS51898"/>
    </source>
</evidence>
<reference evidence="3 4" key="1">
    <citation type="submission" date="2016-11" db="EMBL/GenBank/DDBJ databases">
        <authorList>
            <person name="Jaros S."/>
            <person name="Januszkiewicz K."/>
            <person name="Wedrychowicz H."/>
        </authorList>
    </citation>
    <scope>NUCLEOTIDE SEQUENCE [LARGE SCALE GENOMIC DNA]</scope>
    <source>
        <strain evidence="3 4">DSM 9297</strain>
    </source>
</reference>
<dbReference type="CDD" id="cd00397">
    <property type="entry name" value="DNA_BRE_C"/>
    <property type="match status" value="1"/>
</dbReference>
<dbReference type="GO" id="GO:0006310">
    <property type="term" value="P:DNA recombination"/>
    <property type="evidence" value="ECO:0007669"/>
    <property type="project" value="UniProtKB-KW"/>
</dbReference>
<dbReference type="Proteomes" id="UP000184357">
    <property type="component" value="Unassembled WGS sequence"/>
</dbReference>
<keyword evidence="4" id="KW-1185">Reference proteome</keyword>
<sequence length="199" mass="23148">MQIEPYPSKDGFRCWLNPSEEALLLEQVEEEPEKDLALRSMLHGLRADELEHVCTDNLRELDSEDSAYKLRVRSGKTGWREVPVSTELVQRMKMLKNVRSAHADEELISVHKGSVQRWVRNIAQDLAETHNDDWQYLTAHDLRRTWATRTYYALDSHHAVDLIMRWGGWDSRDVFTQNYLGRESDEMAASMMQSLGMLG</sequence>
<dbReference type="SUPFAM" id="SSF56349">
    <property type="entry name" value="DNA breaking-rejoining enzymes"/>
    <property type="match status" value="1"/>
</dbReference>
<dbReference type="InterPro" id="IPR002104">
    <property type="entry name" value="Integrase_catalytic"/>
</dbReference>
<name>A0A1M5S3W9_9EURY</name>
<evidence type="ECO:0000313" key="4">
    <source>
        <dbReference type="Proteomes" id="UP000184357"/>
    </source>
</evidence>
<proteinExistence type="predicted"/>
<dbReference type="Gene3D" id="1.10.443.10">
    <property type="entry name" value="Intergrase catalytic core"/>
    <property type="match status" value="1"/>
</dbReference>
<evidence type="ECO:0000256" key="1">
    <source>
        <dbReference type="ARBA" id="ARBA00023172"/>
    </source>
</evidence>
<gene>
    <name evidence="3" type="ORF">SAMN05443636_2327</name>
</gene>
<keyword evidence="1" id="KW-0233">DNA recombination</keyword>
<dbReference type="AlphaFoldDB" id="A0A1M5S3W9"/>
<dbReference type="InterPro" id="IPR013762">
    <property type="entry name" value="Integrase-like_cat_sf"/>
</dbReference>
<accession>A0A1M5S3W9</accession>
<organism evidence="3 4">
    <name type="scientific">Halobaculum gomorrense</name>
    <dbReference type="NCBI Taxonomy" id="43928"/>
    <lineage>
        <taxon>Archaea</taxon>
        <taxon>Methanobacteriati</taxon>
        <taxon>Methanobacteriota</taxon>
        <taxon>Stenosarchaea group</taxon>
        <taxon>Halobacteria</taxon>
        <taxon>Halobacteriales</taxon>
        <taxon>Haloferacaceae</taxon>
        <taxon>Halobaculum</taxon>
    </lineage>
</organism>
<evidence type="ECO:0000313" key="3">
    <source>
        <dbReference type="EMBL" id="SHH33145.1"/>
    </source>
</evidence>
<dbReference type="OrthoDB" id="216982at2157"/>
<dbReference type="GO" id="GO:0003677">
    <property type="term" value="F:DNA binding"/>
    <property type="evidence" value="ECO:0007669"/>
    <property type="project" value="InterPro"/>
</dbReference>
<dbReference type="InterPro" id="IPR011010">
    <property type="entry name" value="DNA_brk_join_enz"/>
</dbReference>
<protein>
    <submittedName>
        <fullName evidence="3">Phage integrase family protein</fullName>
    </submittedName>
</protein>
<dbReference type="EMBL" id="FQWV01000006">
    <property type="protein sequence ID" value="SHH33145.1"/>
    <property type="molecule type" value="Genomic_DNA"/>
</dbReference>
<feature type="domain" description="Tyr recombinase" evidence="2">
    <location>
        <begin position="11"/>
        <end position="192"/>
    </location>
</feature>
<dbReference type="PROSITE" id="PS51898">
    <property type="entry name" value="TYR_RECOMBINASE"/>
    <property type="match status" value="1"/>
</dbReference>
<dbReference type="GO" id="GO:0015074">
    <property type="term" value="P:DNA integration"/>
    <property type="evidence" value="ECO:0007669"/>
    <property type="project" value="InterPro"/>
</dbReference>
<dbReference type="Pfam" id="PF00589">
    <property type="entry name" value="Phage_integrase"/>
    <property type="match status" value="1"/>
</dbReference>